<evidence type="ECO:0000256" key="6">
    <source>
        <dbReference type="ARBA" id="ARBA00023018"/>
    </source>
</evidence>
<feature type="compositionally biased region" description="Polar residues" evidence="16">
    <location>
        <begin position="222"/>
        <end position="238"/>
    </location>
</feature>
<dbReference type="InterPro" id="IPR006029">
    <property type="entry name" value="Neurotrans-gated_channel_TM"/>
</dbReference>
<evidence type="ECO:0000256" key="5">
    <source>
        <dbReference type="ARBA" id="ARBA00022989"/>
    </source>
</evidence>
<dbReference type="AlphaFoldDB" id="A0A914DA00"/>
<dbReference type="Gene3D" id="1.20.58.390">
    <property type="entry name" value="Neurotransmitter-gated ion-channel transmembrane domain"/>
    <property type="match status" value="2"/>
</dbReference>
<feature type="transmembrane region" description="Helical" evidence="17">
    <location>
        <begin position="117"/>
        <end position="136"/>
    </location>
</feature>
<dbReference type="FunFam" id="1.20.58.390:FF:000030">
    <property type="entry name" value="Acetylcholine receptor subunit alpha-L1"/>
    <property type="match status" value="1"/>
</dbReference>
<keyword evidence="9" id="KW-1015">Disulfide bond</keyword>
<evidence type="ECO:0000256" key="14">
    <source>
        <dbReference type="ARBA" id="ARBA00023303"/>
    </source>
</evidence>
<evidence type="ECO:0000256" key="7">
    <source>
        <dbReference type="ARBA" id="ARBA00023065"/>
    </source>
</evidence>
<evidence type="ECO:0000256" key="15">
    <source>
        <dbReference type="ARBA" id="ARBA00034104"/>
    </source>
</evidence>
<keyword evidence="7" id="KW-0406">Ion transport</keyword>
<comment type="similarity">
    <text evidence="1">Belongs to the ligand-gated ion channel (TC 1.A.9) family. Acetylcholine receptor (TC 1.A.9.1) subfamily.</text>
</comment>
<feature type="transmembrane region" description="Helical" evidence="17">
    <location>
        <begin position="55"/>
        <end position="77"/>
    </location>
</feature>
<dbReference type="Pfam" id="PF02932">
    <property type="entry name" value="Neur_chan_memb"/>
    <property type="match status" value="1"/>
</dbReference>
<feature type="transmembrane region" description="Helical" evidence="17">
    <location>
        <begin position="343"/>
        <end position="360"/>
    </location>
</feature>
<evidence type="ECO:0000256" key="3">
    <source>
        <dbReference type="ARBA" id="ARBA00022475"/>
    </source>
</evidence>
<sequence length="391" mass="44663">MAGNGYYVDLQQLPHEQVRMKKDEDGSDIEFMDVGMDLKKYVDITYYLVLRRKTLFFTCNLIVPCFLISILTTFVFYLSDHKITFAISILVTLTVFFLVIIDILPPTSLVVPMFGRYLITTMCLVALSTVISVITVNFRFRSGSAHKMSPWIRSIFLNCLPKILMMKRPEKRPIRTSSSSSNLVDPATLLAMPTFVYPLPMASVNSHKKKRSAEEKQHKTPKTPTYFQFPSPGSSTQMNTFMEKPSSKMTSMYSSYHEGNNKNIADTSFTSLPKNSRVGNALPTLPDPNPKIDAQNARKRVNDIIFANILRQVRFIAEHFRKNEEEAEVSDDWTFVAMVLDRLFLIIFSIFNVATFLIILEAPSLYDTREPLNITIPTKPLGISIPHRRYP</sequence>
<dbReference type="Proteomes" id="UP000887540">
    <property type="component" value="Unplaced"/>
</dbReference>
<reference evidence="20" key="1">
    <citation type="submission" date="2022-11" db="UniProtKB">
        <authorList>
            <consortium name="WormBaseParasite"/>
        </authorList>
    </citation>
    <scope>IDENTIFICATION</scope>
</reference>
<evidence type="ECO:0000256" key="9">
    <source>
        <dbReference type="ARBA" id="ARBA00023157"/>
    </source>
</evidence>
<keyword evidence="6" id="KW-0770">Synapse</keyword>
<accession>A0A914DA00</accession>
<dbReference type="InterPro" id="IPR006201">
    <property type="entry name" value="Neur_channel"/>
</dbReference>
<protein>
    <submittedName>
        <fullName evidence="20">Neurotransmitter-gated ion-channel transmembrane domain-containing protein</fullName>
    </submittedName>
</protein>
<evidence type="ECO:0000256" key="17">
    <source>
        <dbReference type="SAM" id="Phobius"/>
    </source>
</evidence>
<evidence type="ECO:0000313" key="19">
    <source>
        <dbReference type="Proteomes" id="UP000887540"/>
    </source>
</evidence>
<keyword evidence="19" id="KW-1185">Reference proteome</keyword>
<evidence type="ECO:0000313" key="20">
    <source>
        <dbReference type="WBParaSite" id="ACRNAN_scaffold2055.g29390.t1"/>
    </source>
</evidence>
<dbReference type="PANTHER" id="PTHR18945">
    <property type="entry name" value="NEUROTRANSMITTER GATED ION CHANNEL"/>
    <property type="match status" value="1"/>
</dbReference>
<dbReference type="GO" id="GO:0007268">
    <property type="term" value="P:chemical synaptic transmission"/>
    <property type="evidence" value="ECO:0007669"/>
    <property type="project" value="UniProtKB-ARBA"/>
</dbReference>
<feature type="region of interest" description="Disordered" evidence="16">
    <location>
        <begin position="206"/>
        <end position="238"/>
    </location>
</feature>
<evidence type="ECO:0000256" key="12">
    <source>
        <dbReference type="ARBA" id="ARBA00023257"/>
    </source>
</evidence>
<evidence type="ECO:0000256" key="2">
    <source>
        <dbReference type="ARBA" id="ARBA00022448"/>
    </source>
</evidence>
<evidence type="ECO:0000256" key="4">
    <source>
        <dbReference type="ARBA" id="ARBA00022692"/>
    </source>
</evidence>
<keyword evidence="14" id="KW-0407">Ion channel</keyword>
<dbReference type="GO" id="GO:0004888">
    <property type="term" value="F:transmembrane signaling receptor activity"/>
    <property type="evidence" value="ECO:0007669"/>
    <property type="project" value="InterPro"/>
</dbReference>
<keyword evidence="12" id="KW-0628">Postsynaptic cell membrane</keyword>
<keyword evidence="2" id="KW-0813">Transport</keyword>
<feature type="transmembrane region" description="Helical" evidence="17">
    <location>
        <begin position="83"/>
        <end position="105"/>
    </location>
</feature>
<keyword evidence="8 17" id="KW-0472">Membrane</keyword>
<evidence type="ECO:0000256" key="8">
    <source>
        <dbReference type="ARBA" id="ARBA00023136"/>
    </source>
</evidence>
<dbReference type="WBParaSite" id="ACRNAN_scaffold2055.g29390.t1">
    <property type="protein sequence ID" value="ACRNAN_scaffold2055.g29390.t1"/>
    <property type="gene ID" value="ACRNAN_scaffold2055.g29390"/>
</dbReference>
<proteinExistence type="inferred from homology"/>
<dbReference type="CDD" id="cd19064">
    <property type="entry name" value="LGIC_TM_nAChR"/>
    <property type="match status" value="1"/>
</dbReference>
<evidence type="ECO:0000259" key="18">
    <source>
        <dbReference type="Pfam" id="PF02932"/>
    </source>
</evidence>
<evidence type="ECO:0000256" key="10">
    <source>
        <dbReference type="ARBA" id="ARBA00023170"/>
    </source>
</evidence>
<keyword evidence="10" id="KW-0675">Receptor</keyword>
<dbReference type="GO" id="GO:0005216">
    <property type="term" value="F:monoatomic ion channel activity"/>
    <property type="evidence" value="ECO:0007669"/>
    <property type="project" value="InterPro"/>
</dbReference>
<keyword evidence="3" id="KW-1003">Cell membrane</keyword>
<name>A0A914DA00_9BILA</name>
<dbReference type="InterPro" id="IPR036719">
    <property type="entry name" value="Neuro-gated_channel_TM_sf"/>
</dbReference>
<evidence type="ECO:0000256" key="1">
    <source>
        <dbReference type="ARBA" id="ARBA00009237"/>
    </source>
</evidence>
<dbReference type="SUPFAM" id="SSF90112">
    <property type="entry name" value="Neurotransmitter-gated ion-channel transmembrane pore"/>
    <property type="match status" value="1"/>
</dbReference>
<evidence type="ECO:0000256" key="11">
    <source>
        <dbReference type="ARBA" id="ARBA00023180"/>
    </source>
</evidence>
<dbReference type="GO" id="GO:0045211">
    <property type="term" value="C:postsynaptic membrane"/>
    <property type="evidence" value="ECO:0007669"/>
    <property type="project" value="UniProtKB-SubCell"/>
</dbReference>
<feature type="domain" description="Neurotransmitter-gated ion-channel transmembrane" evidence="18">
    <location>
        <begin position="61"/>
        <end position="357"/>
    </location>
</feature>
<keyword evidence="11" id="KW-0325">Glycoprotein</keyword>
<keyword evidence="13" id="KW-1071">Ligand-gated ion channel</keyword>
<organism evidence="19 20">
    <name type="scientific">Acrobeloides nanus</name>
    <dbReference type="NCBI Taxonomy" id="290746"/>
    <lineage>
        <taxon>Eukaryota</taxon>
        <taxon>Metazoa</taxon>
        <taxon>Ecdysozoa</taxon>
        <taxon>Nematoda</taxon>
        <taxon>Chromadorea</taxon>
        <taxon>Rhabditida</taxon>
        <taxon>Tylenchina</taxon>
        <taxon>Cephalobomorpha</taxon>
        <taxon>Cephaloboidea</taxon>
        <taxon>Cephalobidae</taxon>
        <taxon>Acrobeloides</taxon>
    </lineage>
</organism>
<evidence type="ECO:0000256" key="16">
    <source>
        <dbReference type="SAM" id="MobiDB-lite"/>
    </source>
</evidence>
<keyword evidence="5 17" id="KW-1133">Transmembrane helix</keyword>
<keyword evidence="4 17" id="KW-0812">Transmembrane</keyword>
<comment type="subcellular location">
    <subcellularLocation>
        <location evidence="15">Postsynaptic cell membrane</location>
        <topology evidence="15">Multi-pass membrane protein</topology>
    </subcellularLocation>
</comment>
<dbReference type="FunFam" id="1.20.58.390:FF:000078">
    <property type="entry name" value="AcetylCholine Receptor"/>
    <property type="match status" value="1"/>
</dbReference>
<dbReference type="InterPro" id="IPR038050">
    <property type="entry name" value="Neuro_actylchol_rec"/>
</dbReference>
<evidence type="ECO:0000256" key="13">
    <source>
        <dbReference type="ARBA" id="ARBA00023286"/>
    </source>
</evidence>